<gene>
    <name evidence="3" type="ORF">C9I57_04010</name>
</gene>
<dbReference type="Gene3D" id="3.90.25.10">
    <property type="entry name" value="UDP-galactose 4-epimerase, domain 1"/>
    <property type="match status" value="1"/>
</dbReference>
<comment type="caution">
    <text evidence="3">The sequence shown here is derived from an EMBL/GenBank/DDBJ whole genome shotgun (WGS) entry which is preliminary data.</text>
</comment>
<dbReference type="SUPFAM" id="SSF51735">
    <property type="entry name" value="NAD(P)-binding Rossmann-fold domains"/>
    <property type="match status" value="1"/>
</dbReference>
<dbReference type="Gene3D" id="3.40.50.720">
    <property type="entry name" value="NAD(P)-binding Rossmann-like Domain"/>
    <property type="match status" value="1"/>
</dbReference>
<evidence type="ECO:0000313" key="4">
    <source>
        <dbReference type="Proteomes" id="UP000240638"/>
    </source>
</evidence>
<protein>
    <submittedName>
        <fullName evidence="3">NAD(P)-dependent oxidoreductase</fullName>
    </submittedName>
</protein>
<dbReference type="Pfam" id="PF13460">
    <property type="entry name" value="NAD_binding_10"/>
    <property type="match status" value="1"/>
</dbReference>
<dbReference type="EMBL" id="PYUC01000002">
    <property type="protein sequence ID" value="PTB21817.1"/>
    <property type="molecule type" value="Genomic_DNA"/>
</dbReference>
<dbReference type="CDD" id="cd05269">
    <property type="entry name" value="TMR_SDR_a"/>
    <property type="match status" value="1"/>
</dbReference>
<dbReference type="AlphaFoldDB" id="A0A2T3XZ69"/>
<dbReference type="InterPro" id="IPR036291">
    <property type="entry name" value="NAD(P)-bd_dom_sf"/>
</dbReference>
<evidence type="ECO:0000256" key="1">
    <source>
        <dbReference type="SAM" id="MobiDB-lite"/>
    </source>
</evidence>
<reference evidence="3 4" key="1">
    <citation type="submission" date="2018-03" db="EMBL/GenBank/DDBJ databases">
        <title>Whole genome analyses suggest that Burkholderia sensu lato contains two further novel genera in the rhizoxinica-symbiotica group Mycetohabitans gen. nov., and Trinickia gen. nov.: implications for the evolution of diazotrophy and nodulation in the Burkholderiaceae.</title>
        <authorList>
            <person name="Estrada De Los Santos P."/>
            <person name="Palmer M."/>
            <person name="Chavez-Ramirez B."/>
            <person name="Steenkamp E.T."/>
            <person name="Hirsch A.M."/>
            <person name="Manyaka P."/>
            <person name="Maluk M."/>
            <person name="Lafos M."/>
            <person name="Crook M."/>
            <person name="Gross E."/>
            <person name="Simon M.F."/>
            <person name="Bueno Dos Reis Junior F."/>
            <person name="Poole P.S."/>
            <person name="Venter S.N."/>
            <person name="James E.K."/>
        </authorList>
    </citation>
    <scope>NUCLEOTIDE SEQUENCE [LARGE SCALE GENOMIC DNA]</scope>
    <source>
        <strain evidence="3 4">JPY-366</strain>
    </source>
</reference>
<proteinExistence type="predicted"/>
<evidence type="ECO:0000313" key="3">
    <source>
        <dbReference type="EMBL" id="PTB21817.1"/>
    </source>
</evidence>
<accession>A0A2T3XZ69</accession>
<dbReference type="Proteomes" id="UP000240638">
    <property type="component" value="Unassembled WGS sequence"/>
</dbReference>
<dbReference type="PANTHER" id="PTHR47129:SF1">
    <property type="entry name" value="NMRA-LIKE DOMAIN-CONTAINING PROTEIN"/>
    <property type="match status" value="1"/>
</dbReference>
<evidence type="ECO:0000259" key="2">
    <source>
        <dbReference type="Pfam" id="PF13460"/>
    </source>
</evidence>
<dbReference type="PANTHER" id="PTHR47129">
    <property type="entry name" value="QUINONE OXIDOREDUCTASE 2"/>
    <property type="match status" value="1"/>
</dbReference>
<dbReference type="InterPro" id="IPR052718">
    <property type="entry name" value="NmrA-type_oxidoreductase"/>
</dbReference>
<sequence>MKIGISGASGHLGQKVLSRLTQHGGGHHLVGVSRSPQTVSGRGEGRFGDYDKPDSLVEAYVGLDRLLIIPSAELAPGVRGRQLRAAIEAAKQAGVAHIFLMSAMGTHEEAVPSLGEAYWVGEQALIGTAPRWTILRMNFYAQSMADEIKMSLGGGVLAGLGDERVAYVSRDDVAAAAAGALLGEGHSGAIYNLTGPASITGAERASIVSEIVGKPIGYVAITVDQLRAGLAQAGLPELILDAMTEIKTSFIEGKFDIVTGDVTRLSGHPPKSLREILAVELA</sequence>
<name>A0A2T3XZ69_9BURK</name>
<feature type="region of interest" description="Disordered" evidence="1">
    <location>
        <begin position="27"/>
        <end position="47"/>
    </location>
</feature>
<feature type="domain" description="NAD(P)-binding" evidence="2">
    <location>
        <begin position="7"/>
        <end position="181"/>
    </location>
</feature>
<organism evidence="3 4">
    <name type="scientific">Trinickia symbiotica</name>
    <dbReference type="NCBI Taxonomy" id="863227"/>
    <lineage>
        <taxon>Bacteria</taxon>
        <taxon>Pseudomonadati</taxon>
        <taxon>Pseudomonadota</taxon>
        <taxon>Betaproteobacteria</taxon>
        <taxon>Burkholderiales</taxon>
        <taxon>Burkholderiaceae</taxon>
        <taxon>Trinickia</taxon>
    </lineage>
</organism>
<dbReference type="InterPro" id="IPR016040">
    <property type="entry name" value="NAD(P)-bd_dom"/>
</dbReference>
<dbReference type="RefSeq" id="WP_107149375.1">
    <property type="nucleotide sequence ID" value="NZ_PYUC01000002.1"/>
</dbReference>